<name>A0A1I5AL18_9ACTN</name>
<evidence type="ECO:0000313" key="3">
    <source>
        <dbReference type="EMBL" id="SFN62909.1"/>
    </source>
</evidence>
<dbReference type="RefSeq" id="WP_075020484.1">
    <property type="nucleotide sequence ID" value="NZ_FOVH01000002.1"/>
</dbReference>
<evidence type="ECO:0000256" key="1">
    <source>
        <dbReference type="SAM" id="MobiDB-lite"/>
    </source>
</evidence>
<sequence length="64" mass="7522">MTKDFHQWRKSQHSEPNGECIEVGRATDGTIGVRDTMLKGNGSTLEFTREEWRTFLHEICIRER</sequence>
<feature type="region of interest" description="Disordered" evidence="1">
    <location>
        <begin position="1"/>
        <end position="22"/>
    </location>
</feature>
<organism evidence="3 4">
    <name type="scientific">Actinomadura madurae</name>
    <dbReference type="NCBI Taxonomy" id="1993"/>
    <lineage>
        <taxon>Bacteria</taxon>
        <taxon>Bacillati</taxon>
        <taxon>Actinomycetota</taxon>
        <taxon>Actinomycetes</taxon>
        <taxon>Streptosporangiales</taxon>
        <taxon>Thermomonosporaceae</taxon>
        <taxon>Actinomadura</taxon>
    </lineage>
</organism>
<reference evidence="3 4" key="1">
    <citation type="submission" date="2016-10" db="EMBL/GenBank/DDBJ databases">
        <authorList>
            <person name="de Groot N.N."/>
        </authorList>
    </citation>
    <scope>NUCLEOTIDE SEQUENCE [LARGE SCALE GENOMIC DNA]</scope>
    <source>
        <strain evidence="3 4">DSM 43067</strain>
    </source>
</reference>
<dbReference type="InterPro" id="IPR007278">
    <property type="entry name" value="DUF397"/>
</dbReference>
<gene>
    <name evidence="3" type="ORF">SAMN04489713_102631</name>
</gene>
<evidence type="ECO:0000313" key="4">
    <source>
        <dbReference type="Proteomes" id="UP000183413"/>
    </source>
</evidence>
<accession>A0A1I5AL18</accession>
<protein>
    <recommendedName>
        <fullName evidence="2">DUF397 domain-containing protein</fullName>
    </recommendedName>
</protein>
<dbReference type="AlphaFoldDB" id="A0A1I5AL18"/>
<dbReference type="Pfam" id="PF04149">
    <property type="entry name" value="DUF397"/>
    <property type="match status" value="1"/>
</dbReference>
<feature type="domain" description="DUF397" evidence="2">
    <location>
        <begin position="7"/>
        <end position="58"/>
    </location>
</feature>
<keyword evidence="4" id="KW-1185">Reference proteome</keyword>
<evidence type="ECO:0000259" key="2">
    <source>
        <dbReference type="Pfam" id="PF04149"/>
    </source>
</evidence>
<dbReference type="EMBL" id="FOVH01000002">
    <property type="protein sequence ID" value="SFN62909.1"/>
    <property type="molecule type" value="Genomic_DNA"/>
</dbReference>
<proteinExistence type="predicted"/>
<dbReference type="Proteomes" id="UP000183413">
    <property type="component" value="Unassembled WGS sequence"/>
</dbReference>
<dbReference type="InParanoid" id="A0A1I5AL18"/>